<sequence length="127" mass="14219">MPMQVRHHVAKRRQIDLGGRKHVTHRALHNGHRLHAQVAIRIGEVGQLGHVRIPDHAVEGRKASLFRADQAQLVATPDERAAVLLAQNTGRRRRHTSTRSIPPSLARLTYSGIQFSPRISRAISTTM</sequence>
<comment type="caution">
    <text evidence="1">The sequence shown here is derived from an EMBL/GenBank/DDBJ whole genome shotgun (WGS) entry which is preliminary data.</text>
</comment>
<dbReference type="AlphaFoldDB" id="A0A645AWS3"/>
<accession>A0A645AWS3</accession>
<reference evidence="1" key="1">
    <citation type="submission" date="2019-08" db="EMBL/GenBank/DDBJ databases">
        <authorList>
            <person name="Kucharzyk K."/>
            <person name="Murdoch R.W."/>
            <person name="Higgins S."/>
            <person name="Loffler F."/>
        </authorList>
    </citation>
    <scope>NUCLEOTIDE SEQUENCE</scope>
</reference>
<proteinExistence type="predicted"/>
<name>A0A645AWS3_9ZZZZ</name>
<organism evidence="1">
    <name type="scientific">bioreactor metagenome</name>
    <dbReference type="NCBI Taxonomy" id="1076179"/>
    <lineage>
        <taxon>unclassified sequences</taxon>
        <taxon>metagenomes</taxon>
        <taxon>ecological metagenomes</taxon>
    </lineage>
</organism>
<gene>
    <name evidence="1" type="ORF">SDC9_104429</name>
</gene>
<dbReference type="EMBL" id="VSSQ01016356">
    <property type="protein sequence ID" value="MPM57607.1"/>
    <property type="molecule type" value="Genomic_DNA"/>
</dbReference>
<protein>
    <submittedName>
        <fullName evidence="1">Uncharacterized protein</fullName>
    </submittedName>
</protein>
<evidence type="ECO:0000313" key="1">
    <source>
        <dbReference type="EMBL" id="MPM57607.1"/>
    </source>
</evidence>